<feature type="chain" id="PRO_5038776913" description="Secreted protein" evidence="1">
    <location>
        <begin position="26"/>
        <end position="204"/>
    </location>
</feature>
<evidence type="ECO:0000313" key="3">
    <source>
        <dbReference type="Proteomes" id="UP000465360"/>
    </source>
</evidence>
<evidence type="ECO:0000256" key="1">
    <source>
        <dbReference type="SAM" id="SignalP"/>
    </source>
</evidence>
<proteinExistence type="predicted"/>
<sequence>MMRAMAASSGVGIAAWLLATTASLAGIAPAAADPNVVLPPIASTGGGPIVGGGDDSAQQRISQQLMHFPDVQQGDGADAASFIMDSASLSNPRFSSTFEPLRRALGCQKDTSFGARAYRRADGLWGGAVLVIAQSATPDMEALTACIKPWPGSMVGGRCTSGWTYPTSGENHRPETYYVLLAGTSGDFCASFDRNYTNYATPWP</sequence>
<keyword evidence="1" id="KW-0732">Signal</keyword>
<accession>A0A7I9YZA1</accession>
<evidence type="ECO:0008006" key="4">
    <source>
        <dbReference type="Google" id="ProtNLM"/>
    </source>
</evidence>
<protein>
    <recommendedName>
        <fullName evidence="4">Secreted protein</fullName>
    </recommendedName>
</protein>
<dbReference type="Proteomes" id="UP000465360">
    <property type="component" value="Unassembled WGS sequence"/>
</dbReference>
<evidence type="ECO:0000313" key="2">
    <source>
        <dbReference type="EMBL" id="GFG93902.1"/>
    </source>
</evidence>
<feature type="signal peptide" evidence="1">
    <location>
        <begin position="1"/>
        <end position="25"/>
    </location>
</feature>
<reference evidence="2 3" key="1">
    <citation type="journal article" date="2019" name="Emerg. Microbes Infect.">
        <title>Comprehensive subspecies identification of 175 nontuberculous mycobacteria species based on 7547 genomic profiles.</title>
        <authorList>
            <person name="Matsumoto Y."/>
            <person name="Kinjo T."/>
            <person name="Motooka D."/>
            <person name="Nabeya D."/>
            <person name="Jung N."/>
            <person name="Uechi K."/>
            <person name="Horii T."/>
            <person name="Iida T."/>
            <person name="Fujita J."/>
            <person name="Nakamura S."/>
        </authorList>
    </citation>
    <scope>NUCLEOTIDE SEQUENCE [LARGE SCALE GENOMIC DNA]</scope>
    <source>
        <strain evidence="2 3">JCM 30725</strain>
    </source>
</reference>
<comment type="caution">
    <text evidence="2">The sequence shown here is derived from an EMBL/GenBank/DDBJ whole genome shotgun (WGS) entry which is preliminary data.</text>
</comment>
<name>A0A7I9YZA1_MYCBU</name>
<gene>
    <name evidence="2" type="ORF">MBOU_59440</name>
</gene>
<keyword evidence="3" id="KW-1185">Reference proteome</keyword>
<dbReference type="EMBL" id="BLKZ01000002">
    <property type="protein sequence ID" value="GFG93902.1"/>
    <property type="molecule type" value="Genomic_DNA"/>
</dbReference>
<organism evidence="2 3">
    <name type="scientific">Mycobacterium bourgelatii</name>
    <dbReference type="NCBI Taxonomy" id="1273442"/>
    <lineage>
        <taxon>Bacteria</taxon>
        <taxon>Bacillati</taxon>
        <taxon>Actinomycetota</taxon>
        <taxon>Actinomycetes</taxon>
        <taxon>Mycobacteriales</taxon>
        <taxon>Mycobacteriaceae</taxon>
        <taxon>Mycobacterium</taxon>
    </lineage>
</organism>
<dbReference type="AlphaFoldDB" id="A0A7I9YZA1"/>